<dbReference type="NCBIfam" id="TIGR00553">
    <property type="entry name" value="pabB"/>
    <property type="match status" value="1"/>
</dbReference>
<dbReference type="PANTHER" id="PTHR11236:SF50">
    <property type="entry name" value="AMINODEOXYCHORISMATE SYNTHASE COMPONENT 1"/>
    <property type="match status" value="1"/>
</dbReference>
<evidence type="ECO:0000259" key="1">
    <source>
        <dbReference type="Pfam" id="PF00425"/>
    </source>
</evidence>
<protein>
    <submittedName>
        <fullName evidence="2">Aminodeoxychorismate synthase component I</fullName>
        <ecNumber evidence="2">2.6.1.85</ecNumber>
    </submittedName>
</protein>
<name>A0ABT4VQX9_9HYPH</name>
<dbReference type="InterPro" id="IPR005801">
    <property type="entry name" value="ADC_synthase"/>
</dbReference>
<dbReference type="RefSeq" id="WP_271090925.1">
    <property type="nucleotide sequence ID" value="NZ_JAPJZH010000011.1"/>
</dbReference>
<dbReference type="Proteomes" id="UP001148313">
    <property type="component" value="Unassembled WGS sequence"/>
</dbReference>
<keyword evidence="3" id="KW-1185">Reference proteome</keyword>
<dbReference type="Gene3D" id="3.60.120.10">
    <property type="entry name" value="Anthranilate synthase"/>
    <property type="match status" value="1"/>
</dbReference>
<dbReference type="InterPro" id="IPR005802">
    <property type="entry name" value="ADC_synth_comp_1"/>
</dbReference>
<dbReference type="PANTHER" id="PTHR11236">
    <property type="entry name" value="AMINOBENZOATE/ANTHRANILATE SYNTHASE"/>
    <property type="match status" value="1"/>
</dbReference>
<dbReference type="PRINTS" id="PR00095">
    <property type="entry name" value="ANTSNTHASEI"/>
</dbReference>
<dbReference type="EMBL" id="JAPJZH010000011">
    <property type="protein sequence ID" value="MDA4847114.1"/>
    <property type="molecule type" value="Genomic_DNA"/>
</dbReference>
<dbReference type="InterPro" id="IPR019999">
    <property type="entry name" value="Anth_synth_I-like"/>
</dbReference>
<sequence length="390" mass="43721">MHDQFVLFRNDFTGENLFFSDALYMVTAWSMDEVEPALAELQDARQRGLWSAGYISYEAGIALEPALRNRLAPRKGQRACPLLSFGIFKEPKPPQAARELLQRGDNAAVLARPRPRWQFDAYRARFDRLRAHLHAGDCFQANLTFEIAAHYASGSVPLFNTLRARQAVAHGALVRLDGPEIVSRSPELFFRVGRDRRIESKPMKGTAPRGRTPEEDRYFKHQLENDPKCRSENLMIVDLLRNDLSRICAAGSVDVPQLYHVESFATVHQMVSRVRGRLHPDIAIADIFRAIFPCGSITGAPKIRAMEIIHELEDTDRNAYCGSIGWVSPGGPMEFNVAIRTISLYPDGEAVFNVGGGIIFDSNARSEYEECLVKARYALSEEALLAGEPT</sequence>
<keyword evidence="2" id="KW-0808">Transferase</keyword>
<dbReference type="NCBIfam" id="NF005698">
    <property type="entry name" value="PRK07508.1"/>
    <property type="match status" value="1"/>
</dbReference>
<dbReference type="EC" id="2.6.1.85" evidence="2"/>
<reference evidence="2" key="1">
    <citation type="submission" date="2022-11" db="EMBL/GenBank/DDBJ databases">
        <title>Hoeflea poritis sp. nov., isolated from scleractinian coral Porites lutea.</title>
        <authorList>
            <person name="Zhang G."/>
            <person name="Wei Q."/>
            <person name="Cai L."/>
        </authorList>
    </citation>
    <scope>NUCLEOTIDE SEQUENCE</scope>
    <source>
        <strain evidence="2">E7-10</strain>
    </source>
</reference>
<dbReference type="GO" id="GO:0046820">
    <property type="term" value="F:4-amino-4-deoxychorismate synthase activity"/>
    <property type="evidence" value="ECO:0007669"/>
    <property type="project" value="UniProtKB-EC"/>
</dbReference>
<comment type="caution">
    <text evidence="2">The sequence shown here is derived from an EMBL/GenBank/DDBJ whole genome shotgun (WGS) entry which is preliminary data.</text>
</comment>
<keyword evidence="2" id="KW-0032">Aminotransferase</keyword>
<evidence type="ECO:0000313" key="2">
    <source>
        <dbReference type="EMBL" id="MDA4847114.1"/>
    </source>
</evidence>
<accession>A0ABT4VQX9</accession>
<gene>
    <name evidence="2" type="ORF">OOZ53_17270</name>
</gene>
<dbReference type="Pfam" id="PF00425">
    <property type="entry name" value="Chorismate_bind"/>
    <property type="match status" value="1"/>
</dbReference>
<feature type="domain" description="Chorismate-utilising enzyme C-terminal" evidence="1">
    <location>
        <begin position="120"/>
        <end position="374"/>
    </location>
</feature>
<dbReference type="SUPFAM" id="SSF56322">
    <property type="entry name" value="ADC synthase"/>
    <property type="match status" value="1"/>
</dbReference>
<evidence type="ECO:0000313" key="3">
    <source>
        <dbReference type="Proteomes" id="UP001148313"/>
    </source>
</evidence>
<dbReference type="InterPro" id="IPR015890">
    <property type="entry name" value="Chorismate_C"/>
</dbReference>
<organism evidence="2 3">
    <name type="scientific">Hoeflea poritis</name>
    <dbReference type="NCBI Taxonomy" id="2993659"/>
    <lineage>
        <taxon>Bacteria</taxon>
        <taxon>Pseudomonadati</taxon>
        <taxon>Pseudomonadota</taxon>
        <taxon>Alphaproteobacteria</taxon>
        <taxon>Hyphomicrobiales</taxon>
        <taxon>Rhizobiaceae</taxon>
        <taxon>Hoeflea</taxon>
    </lineage>
</organism>
<proteinExistence type="predicted"/>